<dbReference type="Proteomes" id="UP000176998">
    <property type="component" value="Unassembled WGS sequence"/>
</dbReference>
<dbReference type="AlphaFoldDB" id="A0A1G4AQT1"/>
<dbReference type="GeneID" id="34566310"/>
<evidence type="ECO:0000313" key="2">
    <source>
        <dbReference type="EMBL" id="OHE91534.1"/>
    </source>
</evidence>
<name>A0A1G4AQT1_9PEZI</name>
<proteinExistence type="predicted"/>
<dbReference type="EMBL" id="MJBS01000181">
    <property type="protein sequence ID" value="OHE91534.1"/>
    <property type="molecule type" value="Genomic_DNA"/>
</dbReference>
<evidence type="ECO:0000256" key="1">
    <source>
        <dbReference type="SAM" id="MobiDB-lite"/>
    </source>
</evidence>
<comment type="caution">
    <text evidence="2">The sequence shown here is derived from an EMBL/GenBank/DDBJ whole genome shotgun (WGS) entry which is preliminary data.</text>
</comment>
<evidence type="ECO:0000313" key="3">
    <source>
        <dbReference type="Proteomes" id="UP000176998"/>
    </source>
</evidence>
<organism evidence="2 3">
    <name type="scientific">Colletotrichum orchidophilum</name>
    <dbReference type="NCBI Taxonomy" id="1209926"/>
    <lineage>
        <taxon>Eukaryota</taxon>
        <taxon>Fungi</taxon>
        <taxon>Dikarya</taxon>
        <taxon>Ascomycota</taxon>
        <taxon>Pezizomycotina</taxon>
        <taxon>Sordariomycetes</taxon>
        <taxon>Hypocreomycetidae</taxon>
        <taxon>Glomerellales</taxon>
        <taxon>Glomerellaceae</taxon>
        <taxon>Colletotrichum</taxon>
    </lineage>
</organism>
<sequence length="56" mass="6476">MSPPSWRYSLCTLVRTKARRKARLPNRIPVRPGSRCLGLRRRRDSSNKQRGVLVDG</sequence>
<keyword evidence="3" id="KW-1185">Reference proteome</keyword>
<protein>
    <submittedName>
        <fullName evidence="2">Uncharacterized protein</fullName>
    </submittedName>
</protein>
<dbReference type="RefSeq" id="XP_022468707.1">
    <property type="nucleotide sequence ID" value="XM_022624800.1"/>
</dbReference>
<feature type="region of interest" description="Disordered" evidence="1">
    <location>
        <begin position="22"/>
        <end position="56"/>
    </location>
</feature>
<gene>
    <name evidence="2" type="ORF">CORC01_13183</name>
</gene>
<reference evidence="2 3" key="1">
    <citation type="submission" date="2016-09" db="EMBL/GenBank/DDBJ databases">
        <authorList>
            <person name="Capua I."/>
            <person name="De Benedictis P."/>
            <person name="Joannis T."/>
            <person name="Lombin L.H."/>
            <person name="Cattoli G."/>
        </authorList>
    </citation>
    <scope>NUCLEOTIDE SEQUENCE [LARGE SCALE GENOMIC DNA]</scope>
    <source>
        <strain evidence="2 3">IMI 309357</strain>
    </source>
</reference>
<accession>A0A1G4AQT1</accession>